<protein>
    <submittedName>
        <fullName evidence="2">Uncharacterized protein</fullName>
    </submittedName>
</protein>
<evidence type="ECO:0000313" key="2">
    <source>
        <dbReference type="EMBL" id="GIY42610.1"/>
    </source>
</evidence>
<proteinExistence type="predicted"/>
<feature type="region of interest" description="Disordered" evidence="1">
    <location>
        <begin position="1"/>
        <end position="29"/>
    </location>
</feature>
<reference evidence="2 3" key="1">
    <citation type="submission" date="2021-06" db="EMBL/GenBank/DDBJ databases">
        <title>Caerostris extrusa draft genome.</title>
        <authorList>
            <person name="Kono N."/>
            <person name="Arakawa K."/>
        </authorList>
    </citation>
    <scope>NUCLEOTIDE SEQUENCE [LARGE SCALE GENOMIC DNA]</scope>
</reference>
<accession>A0AAV4T979</accession>
<dbReference type="AlphaFoldDB" id="A0AAV4T979"/>
<organism evidence="2 3">
    <name type="scientific">Caerostris extrusa</name>
    <name type="common">Bark spider</name>
    <name type="synonym">Caerostris bankana</name>
    <dbReference type="NCBI Taxonomy" id="172846"/>
    <lineage>
        <taxon>Eukaryota</taxon>
        <taxon>Metazoa</taxon>
        <taxon>Ecdysozoa</taxon>
        <taxon>Arthropoda</taxon>
        <taxon>Chelicerata</taxon>
        <taxon>Arachnida</taxon>
        <taxon>Araneae</taxon>
        <taxon>Araneomorphae</taxon>
        <taxon>Entelegynae</taxon>
        <taxon>Araneoidea</taxon>
        <taxon>Araneidae</taxon>
        <taxon>Caerostris</taxon>
    </lineage>
</organism>
<dbReference type="EMBL" id="BPLR01010873">
    <property type="protein sequence ID" value="GIY42610.1"/>
    <property type="molecule type" value="Genomic_DNA"/>
</dbReference>
<dbReference type="Proteomes" id="UP001054945">
    <property type="component" value="Unassembled WGS sequence"/>
</dbReference>
<gene>
    <name evidence="2" type="ORF">CEXT_79771</name>
</gene>
<sequence>MRGEPYANRKKNNKKNGERERRKTNPLKTVPGCIKKHKFFNPAKAMENIRVPFTSISFRRSALARISSAHITVAILQVQNLQHVLEWRDLQDNSRSNRML</sequence>
<name>A0AAV4T979_CAEEX</name>
<evidence type="ECO:0000313" key="3">
    <source>
        <dbReference type="Proteomes" id="UP001054945"/>
    </source>
</evidence>
<keyword evidence="3" id="KW-1185">Reference proteome</keyword>
<evidence type="ECO:0000256" key="1">
    <source>
        <dbReference type="SAM" id="MobiDB-lite"/>
    </source>
</evidence>
<comment type="caution">
    <text evidence="2">The sequence shown here is derived from an EMBL/GenBank/DDBJ whole genome shotgun (WGS) entry which is preliminary data.</text>
</comment>